<name>A0A0C2JNU3_THEKT</name>
<protein>
    <submittedName>
        <fullName evidence="1">Uncharacterized protein</fullName>
    </submittedName>
</protein>
<organism evidence="1 2">
    <name type="scientific">Thelohanellus kitauei</name>
    <name type="common">Myxosporean</name>
    <dbReference type="NCBI Taxonomy" id="669202"/>
    <lineage>
        <taxon>Eukaryota</taxon>
        <taxon>Metazoa</taxon>
        <taxon>Cnidaria</taxon>
        <taxon>Myxozoa</taxon>
        <taxon>Myxosporea</taxon>
        <taxon>Bivalvulida</taxon>
        <taxon>Platysporina</taxon>
        <taxon>Myxobolidae</taxon>
        <taxon>Thelohanellus</taxon>
    </lineage>
</organism>
<dbReference type="EMBL" id="JWZT01001883">
    <property type="protein sequence ID" value="KII71018.1"/>
    <property type="molecule type" value="Genomic_DNA"/>
</dbReference>
<gene>
    <name evidence="1" type="ORF">RF11_15107</name>
</gene>
<proteinExistence type="predicted"/>
<comment type="caution">
    <text evidence="1">The sequence shown here is derived from an EMBL/GenBank/DDBJ whole genome shotgun (WGS) entry which is preliminary data.</text>
</comment>
<evidence type="ECO:0000313" key="1">
    <source>
        <dbReference type="EMBL" id="KII71018.1"/>
    </source>
</evidence>
<reference evidence="1 2" key="1">
    <citation type="journal article" date="2014" name="Genome Biol. Evol.">
        <title>The genome of the myxosporean Thelohanellus kitauei shows adaptations to nutrient acquisition within its fish host.</title>
        <authorList>
            <person name="Yang Y."/>
            <person name="Xiong J."/>
            <person name="Zhou Z."/>
            <person name="Huo F."/>
            <person name="Miao W."/>
            <person name="Ran C."/>
            <person name="Liu Y."/>
            <person name="Zhang J."/>
            <person name="Feng J."/>
            <person name="Wang M."/>
            <person name="Wang M."/>
            <person name="Wang L."/>
            <person name="Yao B."/>
        </authorList>
    </citation>
    <scope>NUCLEOTIDE SEQUENCE [LARGE SCALE GENOMIC DNA]</scope>
    <source>
        <strain evidence="1">Wuqing</strain>
    </source>
</reference>
<evidence type="ECO:0000313" key="2">
    <source>
        <dbReference type="Proteomes" id="UP000031668"/>
    </source>
</evidence>
<keyword evidence="2" id="KW-1185">Reference proteome</keyword>
<dbReference type="AlphaFoldDB" id="A0A0C2JNU3"/>
<accession>A0A0C2JNU3</accession>
<sequence length="121" mass="14448">MDFQNLLGNPGYISMLECPALHIKNCHCIEEFVKRCKWYDWDLGNYQKALRFITGLKQVSSLLLNIQIVRCYPQHIDYDDPMIELKEREEIEFNEYIDYIISTQQKLIDHEICEDACQKLL</sequence>
<dbReference type="Proteomes" id="UP000031668">
    <property type="component" value="Unassembled WGS sequence"/>
</dbReference>